<evidence type="ECO:0000313" key="8">
    <source>
        <dbReference type="EMBL" id="AMO54370.1"/>
    </source>
</evidence>
<dbReference type="InterPro" id="IPR018187">
    <property type="entry name" value="Asp/Glu_racemase_AS_1"/>
</dbReference>
<dbReference type="GO" id="GO:0008881">
    <property type="term" value="F:glutamate racemase activity"/>
    <property type="evidence" value="ECO:0007669"/>
    <property type="project" value="UniProtKB-UniRule"/>
</dbReference>
<feature type="binding site" evidence="7">
    <location>
        <begin position="80"/>
        <end position="81"/>
    </location>
    <ligand>
        <name>substrate</name>
    </ligand>
</feature>
<dbReference type="FunFam" id="3.40.50.1860:FF:000001">
    <property type="entry name" value="Glutamate racemase"/>
    <property type="match status" value="1"/>
</dbReference>
<evidence type="ECO:0000313" key="9">
    <source>
        <dbReference type="Proteomes" id="UP000071065"/>
    </source>
</evidence>
<dbReference type="EMBL" id="CP013251">
    <property type="protein sequence ID" value="AMO54370.1"/>
    <property type="molecule type" value="Genomic_DNA"/>
</dbReference>
<comment type="catalytic activity">
    <reaction evidence="1 7">
        <text>L-glutamate = D-glutamate</text>
        <dbReference type="Rhea" id="RHEA:12813"/>
        <dbReference type="ChEBI" id="CHEBI:29985"/>
        <dbReference type="ChEBI" id="CHEBI:29986"/>
        <dbReference type="EC" id="5.1.1.3"/>
    </reaction>
</comment>
<dbReference type="Gene3D" id="3.40.50.1860">
    <property type="match status" value="2"/>
</dbReference>
<feature type="binding site" evidence="7">
    <location>
        <begin position="47"/>
        <end position="48"/>
    </location>
    <ligand>
        <name>substrate</name>
    </ligand>
</feature>
<feature type="active site" description="Proton donor/acceptor" evidence="7">
    <location>
        <position position="79"/>
    </location>
</feature>
<dbReference type="GO" id="GO:0071555">
    <property type="term" value="P:cell wall organization"/>
    <property type="evidence" value="ECO:0007669"/>
    <property type="project" value="UniProtKB-KW"/>
</dbReference>
<dbReference type="KEGG" id="emp:EZMO1_0098"/>
<evidence type="ECO:0000256" key="2">
    <source>
        <dbReference type="ARBA" id="ARBA00013090"/>
    </source>
</evidence>
<reference evidence="8 9" key="1">
    <citation type="journal article" date="2016" name="Front. Microbiol.">
        <title>Genomic Insight into the Host-Endosymbiont Relationship of Endozoicomonas montiporae CL-33(T) with its Coral Host.</title>
        <authorList>
            <person name="Ding J.-Y."/>
            <person name="Shiu J.-H."/>
            <person name="Chen W.-M."/>
            <person name="Chiang Y.-R."/>
            <person name="Tang S.-L."/>
        </authorList>
    </citation>
    <scope>NUCLEOTIDE SEQUENCE [LARGE SCALE GENOMIC DNA]</scope>
    <source>
        <strain evidence="8 9">CL-33</strain>
    </source>
</reference>
<dbReference type="Pfam" id="PF01177">
    <property type="entry name" value="Asp_Glu_race"/>
    <property type="match status" value="1"/>
</dbReference>
<gene>
    <name evidence="7 8" type="primary">murI</name>
    <name evidence="8" type="ORF">EZMO1_0098</name>
</gene>
<feature type="binding site" evidence="7">
    <location>
        <begin position="192"/>
        <end position="193"/>
    </location>
    <ligand>
        <name>substrate</name>
    </ligand>
</feature>
<keyword evidence="6 7" id="KW-0961">Cell wall biogenesis/degradation</keyword>
<accession>A0A142B6J4</accession>
<keyword evidence="5 7" id="KW-0413">Isomerase</keyword>
<dbReference type="InterPro" id="IPR001920">
    <property type="entry name" value="Asp/Glu_race"/>
</dbReference>
<sequence length="271" mass="29977">MKGHSIKSRPIVIFDSGVGGLSIYQEVKRKLPDIEVIYCADNEAFPYGSKPETEVIDRTLYCLNELARQFQPSLAIIACNTASTISLPKARQALQIPVVGVVPAIKPAGEWSKKRRIGLLATPGTIAREYTQQLVRDFAKDCEVIMVGSSELVDMAERHLRDEPVGHEEFKAVIEPFFVNGQQPDCIVLGCTHFPLLEEQLQAASPVPIHWINSGEAIARRVEYLLERAPESGTANSDQFIYTGNDDGVQALMPALKSMGFETVSQLEQEH</sequence>
<feature type="active site" description="Proton donor/acceptor" evidence="7">
    <location>
        <position position="191"/>
    </location>
</feature>
<dbReference type="UniPathway" id="UPA00219"/>
<dbReference type="NCBIfam" id="TIGR00067">
    <property type="entry name" value="glut_race"/>
    <property type="match status" value="1"/>
</dbReference>
<keyword evidence="4 7" id="KW-0573">Peptidoglycan synthesis</keyword>
<dbReference type="SUPFAM" id="SSF53681">
    <property type="entry name" value="Aspartate/glutamate racemase"/>
    <property type="match status" value="2"/>
</dbReference>
<dbReference type="Proteomes" id="UP000071065">
    <property type="component" value="Chromosome"/>
</dbReference>
<dbReference type="PATRIC" id="fig|570277.3.peg.101"/>
<feature type="binding site" evidence="7">
    <location>
        <begin position="15"/>
        <end position="16"/>
    </location>
    <ligand>
        <name>substrate</name>
    </ligand>
</feature>
<dbReference type="STRING" id="570277.EZMO1_0098"/>
<dbReference type="PROSITE" id="PS00924">
    <property type="entry name" value="ASP_GLU_RACEMASE_2"/>
    <property type="match status" value="1"/>
</dbReference>
<dbReference type="PROSITE" id="PS00923">
    <property type="entry name" value="ASP_GLU_RACEMASE_1"/>
    <property type="match status" value="1"/>
</dbReference>
<dbReference type="InterPro" id="IPR015942">
    <property type="entry name" value="Asp/Glu/hydantoin_racemase"/>
</dbReference>
<dbReference type="HAMAP" id="MF_00258">
    <property type="entry name" value="Glu_racemase"/>
    <property type="match status" value="1"/>
</dbReference>
<dbReference type="PANTHER" id="PTHR21198">
    <property type="entry name" value="GLUTAMATE RACEMASE"/>
    <property type="match status" value="1"/>
</dbReference>
<dbReference type="GO" id="GO:0008360">
    <property type="term" value="P:regulation of cell shape"/>
    <property type="evidence" value="ECO:0007669"/>
    <property type="project" value="UniProtKB-KW"/>
</dbReference>
<evidence type="ECO:0000256" key="5">
    <source>
        <dbReference type="ARBA" id="ARBA00023235"/>
    </source>
</evidence>
<dbReference type="InterPro" id="IPR004391">
    <property type="entry name" value="Glu_race"/>
</dbReference>
<comment type="similarity">
    <text evidence="7">Belongs to the aspartate/glutamate racemases family.</text>
</comment>
<dbReference type="PANTHER" id="PTHR21198:SF2">
    <property type="entry name" value="GLUTAMATE RACEMASE"/>
    <property type="match status" value="1"/>
</dbReference>
<name>A0A142B6J4_9GAMM</name>
<keyword evidence="3 7" id="KW-0133">Cell shape</keyword>
<protein>
    <recommendedName>
        <fullName evidence="2 7">Glutamate racemase</fullName>
        <ecNumber evidence="2 7">5.1.1.3</ecNumber>
    </recommendedName>
</protein>
<dbReference type="GO" id="GO:0009252">
    <property type="term" value="P:peptidoglycan biosynthetic process"/>
    <property type="evidence" value="ECO:0007669"/>
    <property type="project" value="UniProtKB-UniRule"/>
</dbReference>
<evidence type="ECO:0000256" key="1">
    <source>
        <dbReference type="ARBA" id="ARBA00001602"/>
    </source>
</evidence>
<comment type="function">
    <text evidence="7">Provides the (R)-glutamate required for cell wall biosynthesis.</text>
</comment>
<dbReference type="AlphaFoldDB" id="A0A142B6J4"/>
<evidence type="ECO:0000256" key="3">
    <source>
        <dbReference type="ARBA" id="ARBA00022960"/>
    </source>
</evidence>
<evidence type="ECO:0000256" key="6">
    <source>
        <dbReference type="ARBA" id="ARBA00023316"/>
    </source>
</evidence>
<organism evidence="8 9">
    <name type="scientific">Endozoicomonas montiporae CL-33</name>
    <dbReference type="NCBI Taxonomy" id="570277"/>
    <lineage>
        <taxon>Bacteria</taxon>
        <taxon>Pseudomonadati</taxon>
        <taxon>Pseudomonadota</taxon>
        <taxon>Gammaproteobacteria</taxon>
        <taxon>Oceanospirillales</taxon>
        <taxon>Endozoicomonadaceae</taxon>
        <taxon>Endozoicomonas</taxon>
    </lineage>
</organism>
<dbReference type="EC" id="5.1.1.3" evidence="2 7"/>
<proteinExistence type="inferred from homology"/>
<comment type="pathway">
    <text evidence="7">Cell wall biogenesis; peptidoglycan biosynthesis.</text>
</comment>
<evidence type="ECO:0000256" key="4">
    <source>
        <dbReference type="ARBA" id="ARBA00022984"/>
    </source>
</evidence>
<dbReference type="InterPro" id="IPR033134">
    <property type="entry name" value="Asp/Glu_racemase_AS_2"/>
</dbReference>
<evidence type="ECO:0000256" key="7">
    <source>
        <dbReference type="HAMAP-Rule" id="MF_00258"/>
    </source>
</evidence>